<proteinExistence type="predicted"/>
<comment type="caution">
    <text evidence="1">The sequence shown here is derived from an EMBL/GenBank/DDBJ whole genome shotgun (WGS) entry which is preliminary data.</text>
</comment>
<gene>
    <name evidence="1" type="ORF">MLD38_010598</name>
</gene>
<sequence length="254" mass="27973">MEKPIKEKEPKAAPSTLQEPSATTSTPAPAVTPDWSGFQAYSPIPPPGPGFLASSPHGQPYMWGVQHIMPPYGAAPHPHVAIKGGRRPRLDKPIAGLDNQRDLFLLDHGGNSEDKRPLEAKAFQVHRDKDDFLLSLRPGTPLQTQELPHSLDRRVLARYTALAILKLHVSFGYAPSMKGSVDGYVGFAVARGVKDVELNLSPKVVFREPRDHYFVPGIFALISVHREAAFRVLLAQGSSGQRCRLEITKSFVHR</sequence>
<reference evidence="2" key="1">
    <citation type="journal article" date="2023" name="Front. Plant Sci.">
        <title>Chromosomal-level genome assembly of Melastoma candidum provides insights into trichome evolution.</title>
        <authorList>
            <person name="Zhong Y."/>
            <person name="Wu W."/>
            <person name="Sun C."/>
            <person name="Zou P."/>
            <person name="Liu Y."/>
            <person name="Dai S."/>
            <person name="Zhou R."/>
        </authorList>
    </citation>
    <scope>NUCLEOTIDE SEQUENCE [LARGE SCALE GENOMIC DNA]</scope>
</reference>
<dbReference type="EMBL" id="CM042883">
    <property type="protein sequence ID" value="KAI4372357.1"/>
    <property type="molecule type" value="Genomic_DNA"/>
</dbReference>
<keyword evidence="2" id="KW-1185">Reference proteome</keyword>
<organism evidence="1 2">
    <name type="scientific">Melastoma candidum</name>
    <dbReference type="NCBI Taxonomy" id="119954"/>
    <lineage>
        <taxon>Eukaryota</taxon>
        <taxon>Viridiplantae</taxon>
        <taxon>Streptophyta</taxon>
        <taxon>Embryophyta</taxon>
        <taxon>Tracheophyta</taxon>
        <taxon>Spermatophyta</taxon>
        <taxon>Magnoliopsida</taxon>
        <taxon>eudicotyledons</taxon>
        <taxon>Gunneridae</taxon>
        <taxon>Pentapetalae</taxon>
        <taxon>rosids</taxon>
        <taxon>malvids</taxon>
        <taxon>Myrtales</taxon>
        <taxon>Melastomataceae</taxon>
        <taxon>Melastomatoideae</taxon>
        <taxon>Melastomateae</taxon>
        <taxon>Melastoma</taxon>
    </lineage>
</organism>
<name>A0ACB9QZZ0_9MYRT</name>
<protein>
    <submittedName>
        <fullName evidence="1">Uncharacterized protein</fullName>
    </submittedName>
</protein>
<accession>A0ACB9QZZ0</accession>
<evidence type="ECO:0000313" key="1">
    <source>
        <dbReference type="EMBL" id="KAI4372357.1"/>
    </source>
</evidence>
<dbReference type="Proteomes" id="UP001057402">
    <property type="component" value="Chromosome 4"/>
</dbReference>
<evidence type="ECO:0000313" key="2">
    <source>
        <dbReference type="Proteomes" id="UP001057402"/>
    </source>
</evidence>